<dbReference type="CDD" id="cd11484">
    <property type="entry name" value="SLC-NCS1sbd_CobB-like"/>
    <property type="match status" value="1"/>
</dbReference>
<evidence type="ECO:0000256" key="4">
    <source>
        <dbReference type="ARBA" id="ARBA00022692"/>
    </source>
</evidence>
<dbReference type="STRING" id="1891671.SAMN06295885_0018"/>
<sequence length="490" mass="52043">MSTDALHGTASDTEDALSPLPDSRRTARLDGQFWIWAGANIAPINWVLGALGVNMGLGLWDTVTVLVLGNVVGMAVFGFFVLLGQRTGATGMLIGRSVFGRRGNYAPAAVQAVVVIGWCAINTWIVLDLVIALLGSVGLVDPEEANVGWKIAVAAVIMAIQVAISFLGYRAIAAFERWTVPPTLLVLALMSIVAWFFLDIDWSYAGPAEGALTGGDRLAAMSIVMTAIGIGWGLTWLAYAGDYSRFVSPRSSKRKLYFASVLGQFIPVVWLGVLGATLATTNGSVDPGQLIVENFGALAIPVLLLVVHGPIATNVLNIYSFGMATQALDIRLGRRTLSLIVGVLAFIASVFFVFQDDLATTLDAWLVGLVGWVAPWGAIVLVHYTVFEPRVRSFGHLFAPVGSPLLPDVRWRALLSFAIGATLTWLFMNGSVPALQGPAATALGGIDVSWLAGGVSAGVAYLLLGRRDAVAWVERREAAEPVAQPESLRS</sequence>
<feature type="transmembrane region" description="Helical" evidence="9">
    <location>
        <begin position="411"/>
        <end position="428"/>
    </location>
</feature>
<feature type="transmembrane region" description="Helical" evidence="9">
    <location>
        <begin position="179"/>
        <end position="198"/>
    </location>
</feature>
<dbReference type="Pfam" id="PF02133">
    <property type="entry name" value="Transp_cyt_pur"/>
    <property type="match status" value="1"/>
</dbReference>
<evidence type="ECO:0000256" key="3">
    <source>
        <dbReference type="ARBA" id="ARBA00022448"/>
    </source>
</evidence>
<feature type="transmembrane region" description="Helical" evidence="9">
    <location>
        <begin position="336"/>
        <end position="354"/>
    </location>
</feature>
<dbReference type="EMBL" id="FXBM01000001">
    <property type="protein sequence ID" value="SMH27663.1"/>
    <property type="molecule type" value="Genomic_DNA"/>
</dbReference>
<dbReference type="Gene3D" id="1.10.4160.10">
    <property type="entry name" value="Hydantoin permease"/>
    <property type="match status" value="1"/>
</dbReference>
<evidence type="ECO:0000313" key="11">
    <source>
        <dbReference type="Proteomes" id="UP000193711"/>
    </source>
</evidence>
<dbReference type="PANTHER" id="PTHR31806:SF1">
    <property type="entry name" value="PURINE-CYTOSINE PERMEASE FCY2-RELATED"/>
    <property type="match status" value="1"/>
</dbReference>
<evidence type="ECO:0000256" key="1">
    <source>
        <dbReference type="ARBA" id="ARBA00004141"/>
    </source>
</evidence>
<keyword evidence="4 9" id="KW-0812">Transmembrane</keyword>
<evidence type="ECO:0000256" key="9">
    <source>
        <dbReference type="SAM" id="Phobius"/>
    </source>
</evidence>
<dbReference type="PIRSF" id="PIRSF002744">
    <property type="entry name" value="Pur-cyt_permease"/>
    <property type="match status" value="1"/>
</dbReference>
<organism evidence="10 11">
    <name type="scientific">Rathayibacter oskolensis</name>
    <dbReference type="NCBI Taxonomy" id="1891671"/>
    <lineage>
        <taxon>Bacteria</taxon>
        <taxon>Bacillati</taxon>
        <taxon>Actinomycetota</taxon>
        <taxon>Actinomycetes</taxon>
        <taxon>Micrococcales</taxon>
        <taxon>Microbacteriaceae</taxon>
        <taxon>Rathayibacter</taxon>
    </lineage>
</organism>
<evidence type="ECO:0000256" key="7">
    <source>
        <dbReference type="PIRNR" id="PIRNR002744"/>
    </source>
</evidence>
<gene>
    <name evidence="10" type="ORF">SAMN06295885_0018</name>
</gene>
<feature type="transmembrane region" description="Helical" evidence="9">
    <location>
        <begin position="218"/>
        <end position="240"/>
    </location>
</feature>
<feature type="transmembrane region" description="Helical" evidence="9">
    <location>
        <begin position="105"/>
        <end position="127"/>
    </location>
</feature>
<dbReference type="GO" id="GO:0022857">
    <property type="term" value="F:transmembrane transporter activity"/>
    <property type="evidence" value="ECO:0007669"/>
    <property type="project" value="InterPro"/>
</dbReference>
<keyword evidence="11" id="KW-1185">Reference proteome</keyword>
<evidence type="ECO:0000256" key="8">
    <source>
        <dbReference type="SAM" id="MobiDB-lite"/>
    </source>
</evidence>
<feature type="region of interest" description="Disordered" evidence="8">
    <location>
        <begin position="1"/>
        <end position="21"/>
    </location>
</feature>
<dbReference type="PANTHER" id="PTHR31806">
    <property type="entry name" value="PURINE-CYTOSINE PERMEASE FCY2-RELATED"/>
    <property type="match status" value="1"/>
</dbReference>
<comment type="similarity">
    <text evidence="2 7">Belongs to the purine-cytosine permease (2.A.39) family.</text>
</comment>
<dbReference type="RefSeq" id="WP_085474597.1">
    <property type="nucleotide sequence ID" value="NZ_FXBM01000001.1"/>
</dbReference>
<accession>A0A1X7MUP2</accession>
<dbReference type="OrthoDB" id="9809167at2"/>
<dbReference type="AlphaFoldDB" id="A0A1X7MUP2"/>
<feature type="transmembrane region" description="Helical" evidence="9">
    <location>
        <begin position="33"/>
        <end position="57"/>
    </location>
</feature>
<feature type="transmembrane region" description="Helical" evidence="9">
    <location>
        <begin position="448"/>
        <end position="465"/>
    </location>
</feature>
<evidence type="ECO:0000256" key="6">
    <source>
        <dbReference type="ARBA" id="ARBA00023136"/>
    </source>
</evidence>
<protein>
    <submittedName>
        <fullName evidence="10">Toxin CptA</fullName>
    </submittedName>
</protein>
<comment type="subcellular location">
    <subcellularLocation>
        <location evidence="1">Membrane</location>
        <topology evidence="1">Multi-pass membrane protein</topology>
    </subcellularLocation>
</comment>
<dbReference type="Proteomes" id="UP000193711">
    <property type="component" value="Unassembled WGS sequence"/>
</dbReference>
<feature type="transmembrane region" description="Helical" evidence="9">
    <location>
        <begin position="63"/>
        <end position="84"/>
    </location>
</feature>
<reference evidence="11" key="1">
    <citation type="submission" date="2017-04" db="EMBL/GenBank/DDBJ databases">
        <authorList>
            <person name="Varghese N."/>
            <person name="Submissions S."/>
        </authorList>
    </citation>
    <scope>NUCLEOTIDE SEQUENCE [LARGE SCALE GENOMIC DNA]</scope>
    <source>
        <strain evidence="11">VKM Ac-2121</strain>
    </source>
</reference>
<proteinExistence type="inferred from homology"/>
<evidence type="ECO:0000313" key="10">
    <source>
        <dbReference type="EMBL" id="SMH27663.1"/>
    </source>
</evidence>
<feature type="transmembrane region" description="Helical" evidence="9">
    <location>
        <begin position="298"/>
        <end position="324"/>
    </location>
</feature>
<feature type="transmembrane region" description="Helical" evidence="9">
    <location>
        <begin position="147"/>
        <end position="167"/>
    </location>
</feature>
<feature type="transmembrane region" description="Helical" evidence="9">
    <location>
        <begin position="366"/>
        <end position="387"/>
    </location>
</feature>
<feature type="transmembrane region" description="Helical" evidence="9">
    <location>
        <begin position="256"/>
        <end position="278"/>
    </location>
</feature>
<dbReference type="InterPro" id="IPR001248">
    <property type="entry name" value="Pur-cyt_permease"/>
</dbReference>
<dbReference type="GO" id="GO:0005886">
    <property type="term" value="C:plasma membrane"/>
    <property type="evidence" value="ECO:0007669"/>
    <property type="project" value="TreeGrafter"/>
</dbReference>
<keyword evidence="5 9" id="KW-1133">Transmembrane helix</keyword>
<evidence type="ECO:0000256" key="5">
    <source>
        <dbReference type="ARBA" id="ARBA00022989"/>
    </source>
</evidence>
<keyword evidence="3 7" id="KW-0813">Transport</keyword>
<keyword evidence="6 7" id="KW-0472">Membrane</keyword>
<evidence type="ECO:0000256" key="2">
    <source>
        <dbReference type="ARBA" id="ARBA00008974"/>
    </source>
</evidence>
<dbReference type="InterPro" id="IPR026030">
    <property type="entry name" value="Pur-cyt_permease_Fcy2/21/22"/>
</dbReference>
<name>A0A1X7MUP2_9MICO</name>